<accession>A0A2N3HWS1</accession>
<evidence type="ECO:0000313" key="11">
    <source>
        <dbReference type="Proteomes" id="UP000233535"/>
    </source>
</evidence>
<evidence type="ECO:0000256" key="3">
    <source>
        <dbReference type="ARBA" id="ARBA00022692"/>
    </source>
</evidence>
<evidence type="ECO:0000259" key="8">
    <source>
        <dbReference type="Pfam" id="PF02687"/>
    </source>
</evidence>
<reference evidence="10 11" key="1">
    <citation type="journal article" date="2017" name="Front. Microbiol.">
        <title>Labilibaculum manganireducens gen. nov., sp. nov. and Labilibaculum filiforme sp. nov., Novel Bacteroidetes Isolated from Subsurface Sediments of the Baltic Sea.</title>
        <authorList>
            <person name="Vandieken V."/>
            <person name="Marshall I.P."/>
            <person name="Niemann H."/>
            <person name="Engelen B."/>
            <person name="Cypionka H."/>
        </authorList>
    </citation>
    <scope>NUCLEOTIDE SEQUENCE [LARGE SCALE GENOMIC DNA]</scope>
    <source>
        <strain evidence="10 11">59.16B</strain>
    </source>
</reference>
<dbReference type="Pfam" id="PF02687">
    <property type="entry name" value="FtsX"/>
    <property type="match status" value="1"/>
</dbReference>
<proteinExistence type="inferred from homology"/>
<dbReference type="GO" id="GO:0022857">
    <property type="term" value="F:transmembrane transporter activity"/>
    <property type="evidence" value="ECO:0007669"/>
    <property type="project" value="TreeGrafter"/>
</dbReference>
<dbReference type="RefSeq" id="WP_101261722.1">
    <property type="nucleotide sequence ID" value="NZ_MVDD01000008.1"/>
</dbReference>
<protein>
    <recommendedName>
        <fullName evidence="12">ABC transporter permease</fullName>
    </recommendedName>
</protein>
<keyword evidence="4 7" id="KW-1133">Transmembrane helix</keyword>
<dbReference type="OrthoDB" id="9770036at2"/>
<evidence type="ECO:0000259" key="9">
    <source>
        <dbReference type="Pfam" id="PF12704"/>
    </source>
</evidence>
<keyword evidence="2" id="KW-1003">Cell membrane</keyword>
<evidence type="ECO:0000313" key="10">
    <source>
        <dbReference type="EMBL" id="PKQ62478.1"/>
    </source>
</evidence>
<dbReference type="InterPro" id="IPR003838">
    <property type="entry name" value="ABC3_permease_C"/>
</dbReference>
<dbReference type="EMBL" id="MVDD01000008">
    <property type="protein sequence ID" value="PKQ62478.1"/>
    <property type="molecule type" value="Genomic_DNA"/>
</dbReference>
<dbReference type="PANTHER" id="PTHR30572:SF4">
    <property type="entry name" value="ABC TRANSPORTER PERMEASE YTRF"/>
    <property type="match status" value="1"/>
</dbReference>
<keyword evidence="3 7" id="KW-0812">Transmembrane</keyword>
<organism evidence="10 11">
    <name type="scientific">Labilibaculum filiforme</name>
    <dbReference type="NCBI Taxonomy" id="1940526"/>
    <lineage>
        <taxon>Bacteria</taxon>
        <taxon>Pseudomonadati</taxon>
        <taxon>Bacteroidota</taxon>
        <taxon>Bacteroidia</taxon>
        <taxon>Marinilabiliales</taxon>
        <taxon>Marinifilaceae</taxon>
        <taxon>Labilibaculum</taxon>
    </lineage>
</organism>
<dbReference type="PANTHER" id="PTHR30572">
    <property type="entry name" value="MEMBRANE COMPONENT OF TRANSPORTER-RELATED"/>
    <property type="match status" value="1"/>
</dbReference>
<comment type="caution">
    <text evidence="10">The sequence shown here is derived from an EMBL/GenBank/DDBJ whole genome shotgun (WGS) entry which is preliminary data.</text>
</comment>
<feature type="domain" description="MacB-like periplasmic core" evidence="9">
    <location>
        <begin position="21"/>
        <end position="229"/>
    </location>
</feature>
<feature type="transmembrane region" description="Helical" evidence="7">
    <location>
        <begin position="380"/>
        <end position="400"/>
    </location>
</feature>
<feature type="transmembrane region" description="Helical" evidence="7">
    <location>
        <begin position="281"/>
        <end position="306"/>
    </location>
</feature>
<gene>
    <name evidence="10" type="ORF">BZG02_12170</name>
</gene>
<evidence type="ECO:0000256" key="2">
    <source>
        <dbReference type="ARBA" id="ARBA00022475"/>
    </source>
</evidence>
<evidence type="ECO:0000256" key="5">
    <source>
        <dbReference type="ARBA" id="ARBA00023136"/>
    </source>
</evidence>
<feature type="domain" description="ABC3 transporter permease C-terminal" evidence="8">
    <location>
        <begin position="285"/>
        <end position="409"/>
    </location>
</feature>
<keyword evidence="11" id="KW-1185">Reference proteome</keyword>
<dbReference type="InterPro" id="IPR050250">
    <property type="entry name" value="Macrolide_Exporter_MacB"/>
</dbReference>
<evidence type="ECO:0000256" key="4">
    <source>
        <dbReference type="ARBA" id="ARBA00022989"/>
    </source>
</evidence>
<sequence>MFDRDKWQEIFSTIRKNKTRTVLTGFSVATGIFMLIFLLGAGRGLRNGMTSVFAQDATNSMQIYGGRTTKAYKGTPEGKRIQMVNEDYLGLKKSISKLDVISAMSYIPGAETISYKNNFGNFNVSPVHDTYEKIKNFEILSGRFLNEKDIKENRKVVVIQDVVKDVLFPKETAINKLININNIKFKVVGVFSQQSFDENSRDIYIPITVAQKIFNNNDHLQRISFTLNDISVEESKGVVQQVIYKMADKHGFSKEDKSALWIQNNIENSQTFAALFTAIEMFVWIIGIFTIALGVIGVFNIMMIVVKERTKEIGVRKAIGASPASVIGLILMEAIFITAASGYIGLIAGVGLLEVITQFDLIYKIYPPAAIYFVNPQVDLGIAVGATIVLVVTGALAGFFPARKAARIRPIEALRDE</sequence>
<evidence type="ECO:0000256" key="7">
    <source>
        <dbReference type="SAM" id="Phobius"/>
    </source>
</evidence>
<dbReference type="Proteomes" id="UP000233535">
    <property type="component" value="Unassembled WGS sequence"/>
</dbReference>
<evidence type="ECO:0008006" key="12">
    <source>
        <dbReference type="Google" id="ProtNLM"/>
    </source>
</evidence>
<dbReference type="AlphaFoldDB" id="A0A2N3HWS1"/>
<dbReference type="Pfam" id="PF12704">
    <property type="entry name" value="MacB_PCD"/>
    <property type="match status" value="1"/>
</dbReference>
<keyword evidence="5 7" id="KW-0472">Membrane</keyword>
<comment type="similarity">
    <text evidence="6">Belongs to the ABC-4 integral membrane protein family.</text>
</comment>
<dbReference type="GO" id="GO:0005886">
    <property type="term" value="C:plasma membrane"/>
    <property type="evidence" value="ECO:0007669"/>
    <property type="project" value="UniProtKB-SubCell"/>
</dbReference>
<feature type="transmembrane region" description="Helical" evidence="7">
    <location>
        <begin position="21"/>
        <end position="41"/>
    </location>
</feature>
<dbReference type="InterPro" id="IPR025857">
    <property type="entry name" value="MacB_PCD"/>
</dbReference>
<evidence type="ECO:0000256" key="6">
    <source>
        <dbReference type="ARBA" id="ARBA00038076"/>
    </source>
</evidence>
<evidence type="ECO:0000256" key="1">
    <source>
        <dbReference type="ARBA" id="ARBA00004651"/>
    </source>
</evidence>
<feature type="transmembrane region" description="Helical" evidence="7">
    <location>
        <begin position="326"/>
        <end position="353"/>
    </location>
</feature>
<comment type="subcellular location">
    <subcellularLocation>
        <location evidence="1">Cell membrane</location>
        <topology evidence="1">Multi-pass membrane protein</topology>
    </subcellularLocation>
</comment>
<name>A0A2N3HWS1_9BACT</name>